<name>A0A3B0P944_MYCSY</name>
<dbReference type="Pfam" id="PF00005">
    <property type="entry name" value="ABC_tran"/>
    <property type="match status" value="1"/>
</dbReference>
<dbReference type="SUPFAM" id="SSF52540">
    <property type="entry name" value="P-loop containing nucleoside triphosphate hydrolases"/>
    <property type="match status" value="1"/>
</dbReference>
<dbReference type="InterPro" id="IPR003439">
    <property type="entry name" value="ABC_transporter-like_ATP-bd"/>
</dbReference>
<accession>A0A3B0P944</accession>
<proteinExistence type="predicted"/>
<evidence type="ECO:0000313" key="4">
    <source>
        <dbReference type="Proteomes" id="UP000259328"/>
    </source>
</evidence>
<keyword evidence="1" id="KW-0812">Transmembrane</keyword>
<dbReference type="Proteomes" id="UP000259328">
    <property type="component" value="Chromosome"/>
</dbReference>
<reference evidence="4" key="1">
    <citation type="submission" date="2018-06" db="EMBL/GenBank/DDBJ databases">
        <authorList>
            <consortium name="Pathogen Informatics"/>
        </authorList>
    </citation>
    <scope>NUCLEOTIDE SEQUENCE [LARGE SCALE GENOMIC DNA]</scope>
    <source>
        <strain evidence="4">NCTC10124</strain>
    </source>
</reference>
<dbReference type="Gene3D" id="3.40.50.300">
    <property type="entry name" value="P-loop containing nucleotide triphosphate hydrolases"/>
    <property type="match status" value="1"/>
</dbReference>
<evidence type="ECO:0000256" key="1">
    <source>
        <dbReference type="SAM" id="Phobius"/>
    </source>
</evidence>
<dbReference type="EMBL" id="LS991953">
    <property type="protein sequence ID" value="SYV93658.1"/>
    <property type="molecule type" value="Genomic_DNA"/>
</dbReference>
<keyword evidence="1" id="KW-0472">Membrane</keyword>
<keyword evidence="1" id="KW-1133">Transmembrane helix</keyword>
<dbReference type="GO" id="GO:0005524">
    <property type="term" value="F:ATP binding"/>
    <property type="evidence" value="ECO:0007669"/>
    <property type="project" value="InterPro"/>
</dbReference>
<evidence type="ECO:0000313" key="3">
    <source>
        <dbReference type="EMBL" id="SYV93658.1"/>
    </source>
</evidence>
<feature type="transmembrane region" description="Helical" evidence="1">
    <location>
        <begin position="57"/>
        <end position="79"/>
    </location>
</feature>
<feature type="transmembrane region" description="Helical" evidence="1">
    <location>
        <begin position="85"/>
        <end position="106"/>
    </location>
</feature>
<sequence>MFTKNLIVFFENKIAFLIHKSIFKAILNRKITFKSEEDPDNSLYLLSQSYRDFSTEYIGSVFGFVLNLAVILSTIALSLNNVVPLSIVILALIHSYLFNNHIVYLFNIVSDLGQFKVFKNNVYSFLKEIPYESLLPNEEFKSLSVKNLTLGFDHMQVFKDFNLEVLPKQKVLIQGESDCGKSTLAKIIVNLNNDDYLGEIFYNKINITPILLHHF</sequence>
<dbReference type="InterPro" id="IPR027417">
    <property type="entry name" value="P-loop_NTPase"/>
</dbReference>
<dbReference type="GO" id="GO:0016887">
    <property type="term" value="F:ATP hydrolysis activity"/>
    <property type="evidence" value="ECO:0007669"/>
    <property type="project" value="InterPro"/>
</dbReference>
<evidence type="ECO:0000259" key="2">
    <source>
        <dbReference type="Pfam" id="PF00005"/>
    </source>
</evidence>
<dbReference type="AlphaFoldDB" id="A0A3B0P944"/>
<gene>
    <name evidence="3" type="ORF">NCTC10124_01413</name>
</gene>
<feature type="domain" description="ABC transporter" evidence="2">
    <location>
        <begin position="159"/>
        <end position="208"/>
    </location>
</feature>
<organism evidence="3 4">
    <name type="scientific">Mycoplasmopsis synoviae</name>
    <name type="common">Mycoplasma synoviae</name>
    <dbReference type="NCBI Taxonomy" id="2109"/>
    <lineage>
        <taxon>Bacteria</taxon>
        <taxon>Bacillati</taxon>
        <taxon>Mycoplasmatota</taxon>
        <taxon>Mycoplasmoidales</taxon>
        <taxon>Metamycoplasmataceae</taxon>
        <taxon>Mycoplasmopsis</taxon>
    </lineage>
</organism>
<protein>
    <submittedName>
        <fullName evidence="3">Cytochrome c biogenesis protein CcmA</fullName>
    </submittedName>
</protein>